<reference evidence="1 2" key="1">
    <citation type="submission" date="2024-10" db="EMBL/GenBank/DDBJ databases">
        <title>Updated reference genomes for cyclostephanoid diatoms.</title>
        <authorList>
            <person name="Roberts W.R."/>
            <person name="Alverson A.J."/>
        </authorList>
    </citation>
    <scope>NUCLEOTIDE SEQUENCE [LARGE SCALE GENOMIC DNA]</scope>
    <source>
        <strain evidence="1 2">AJA010-31</strain>
    </source>
</reference>
<gene>
    <name evidence="1" type="ORF">ACHAWO_007134</name>
</gene>
<keyword evidence="2" id="KW-1185">Reference proteome</keyword>
<evidence type="ECO:0000313" key="1">
    <source>
        <dbReference type="EMBL" id="KAL3790444.1"/>
    </source>
</evidence>
<dbReference type="Proteomes" id="UP001530400">
    <property type="component" value="Unassembled WGS sequence"/>
</dbReference>
<proteinExistence type="predicted"/>
<accession>A0ABD3PRV0</accession>
<name>A0ABD3PRV0_9STRA</name>
<dbReference type="AlphaFoldDB" id="A0ABD3PRV0"/>
<comment type="caution">
    <text evidence="1">The sequence shown here is derived from an EMBL/GenBank/DDBJ whole genome shotgun (WGS) entry which is preliminary data.</text>
</comment>
<dbReference type="EMBL" id="JALLPJ020000501">
    <property type="protein sequence ID" value="KAL3790444.1"/>
    <property type="molecule type" value="Genomic_DNA"/>
</dbReference>
<evidence type="ECO:0000313" key="2">
    <source>
        <dbReference type="Proteomes" id="UP001530400"/>
    </source>
</evidence>
<organism evidence="1 2">
    <name type="scientific">Cyclotella atomus</name>
    <dbReference type="NCBI Taxonomy" id="382360"/>
    <lineage>
        <taxon>Eukaryota</taxon>
        <taxon>Sar</taxon>
        <taxon>Stramenopiles</taxon>
        <taxon>Ochrophyta</taxon>
        <taxon>Bacillariophyta</taxon>
        <taxon>Coscinodiscophyceae</taxon>
        <taxon>Thalassiosirophycidae</taxon>
        <taxon>Stephanodiscales</taxon>
        <taxon>Stephanodiscaceae</taxon>
        <taxon>Cyclotella</taxon>
    </lineage>
</organism>
<protein>
    <recommendedName>
        <fullName evidence="3">LAGLIDADG homing endonuclease</fullName>
    </recommendedName>
</protein>
<evidence type="ECO:0008006" key="3">
    <source>
        <dbReference type="Google" id="ProtNLM"/>
    </source>
</evidence>
<sequence>MSQRDNVLKRSEAISIIDATLPGPNYKHPWDDQPLLQPESHTSNKTFFIPRNIHKIAKSLNFQSIPRKSRAENQLIELHNRTDSDERVRSLILLMYKAKRQPIR</sequence>